<keyword evidence="5" id="KW-0560">Oxidoreductase</keyword>
<dbReference type="GO" id="GO:0003995">
    <property type="term" value="F:acyl-CoA dehydrogenase activity"/>
    <property type="evidence" value="ECO:0007669"/>
    <property type="project" value="TreeGrafter"/>
</dbReference>
<dbReference type="RefSeq" id="WP_068758254.1">
    <property type="nucleotide sequence ID" value="NZ_KQ950185.1"/>
</dbReference>
<dbReference type="GO" id="GO:0050660">
    <property type="term" value="F:flavin adenine dinucleotide binding"/>
    <property type="evidence" value="ECO:0007669"/>
    <property type="project" value="InterPro"/>
</dbReference>
<feature type="domain" description="Acyl-CoA dehydrogenase/oxidase N-terminal" evidence="7">
    <location>
        <begin position="12"/>
        <end position="103"/>
    </location>
</feature>
<gene>
    <name evidence="8" type="ORF">AC529_15395</name>
</gene>
<dbReference type="InterPro" id="IPR037069">
    <property type="entry name" value="AcylCoA_DH/ox_N_sf"/>
</dbReference>
<evidence type="ECO:0000256" key="2">
    <source>
        <dbReference type="ARBA" id="ARBA00009347"/>
    </source>
</evidence>
<dbReference type="OrthoDB" id="4607453at2"/>
<evidence type="ECO:0000256" key="5">
    <source>
        <dbReference type="ARBA" id="ARBA00023002"/>
    </source>
</evidence>
<dbReference type="PANTHER" id="PTHR43884">
    <property type="entry name" value="ACYL-COA DEHYDROGENASE"/>
    <property type="match status" value="1"/>
</dbReference>
<dbReference type="PANTHER" id="PTHR43884:SF20">
    <property type="entry name" value="ACYL-COA DEHYDROGENASE FADE28"/>
    <property type="match status" value="1"/>
</dbReference>
<keyword evidence="3" id="KW-0285">Flavoprotein</keyword>
<feature type="domain" description="Acyl-CoA dehydrogenase/oxidase C-terminal" evidence="6">
    <location>
        <begin position="229"/>
        <end position="369"/>
    </location>
</feature>
<dbReference type="PATRIC" id="fig|665004.4.peg.3623"/>
<protein>
    <submittedName>
        <fullName evidence="8">Acyl-CoA dehydrogenase</fullName>
    </submittedName>
</protein>
<evidence type="ECO:0000256" key="4">
    <source>
        <dbReference type="ARBA" id="ARBA00022827"/>
    </source>
</evidence>
<evidence type="ECO:0000313" key="9">
    <source>
        <dbReference type="Proteomes" id="UP000074382"/>
    </source>
</evidence>
<evidence type="ECO:0000313" key="8">
    <source>
        <dbReference type="EMBL" id="KUP95822.1"/>
    </source>
</evidence>
<dbReference type="Proteomes" id="UP000074382">
    <property type="component" value="Unassembled WGS sequence"/>
</dbReference>
<comment type="cofactor">
    <cofactor evidence="1">
        <name>FAD</name>
        <dbReference type="ChEBI" id="CHEBI:57692"/>
    </cofactor>
</comment>
<evidence type="ECO:0000256" key="1">
    <source>
        <dbReference type="ARBA" id="ARBA00001974"/>
    </source>
</evidence>
<name>A0A147KEV3_THECS</name>
<evidence type="ECO:0000259" key="6">
    <source>
        <dbReference type="Pfam" id="PF00441"/>
    </source>
</evidence>
<sequence length="377" mass="38527">MSTSEPNLLYSDVEQELRASVRQLLADRCPWRSVLDRVSGPGDPAEAADLALWRELAALGVAGLSVAEDLGGAGATARESSVVAEELGRAVAPVPFLGSAVLATSALTALDGREPVRALLADLAAGGRTAALAVPLSTAPGADFPTLVRAEGGTLHGTVPGVADALTADVLVVPAVAADGPGLYLVEADRAVRTPVVSLDQTRPLAEVRLDGAAAVAVASGRRAADALESALVAGAALLAAEQLGAAEWALDTTVAHLKERVQFGRPLGSFQALKHRLADLWVSLSQARAVVRNAAGALADGSPDAPLAAALAQAFVSEVAVRAAEEAVQLHGGTGFTWEYPVHLYLKRAKSSAIALGTADRHRARIAELVDLPPAP</sequence>
<comment type="similarity">
    <text evidence="2">Belongs to the acyl-CoA dehydrogenase family.</text>
</comment>
<dbReference type="SUPFAM" id="SSF56645">
    <property type="entry name" value="Acyl-CoA dehydrogenase NM domain-like"/>
    <property type="match status" value="1"/>
</dbReference>
<comment type="caution">
    <text evidence="8">The sequence shown here is derived from an EMBL/GenBank/DDBJ whole genome shotgun (WGS) entry which is preliminary data.</text>
</comment>
<dbReference type="Pfam" id="PF02771">
    <property type="entry name" value="Acyl-CoA_dh_N"/>
    <property type="match status" value="1"/>
</dbReference>
<evidence type="ECO:0000259" key="7">
    <source>
        <dbReference type="Pfam" id="PF02771"/>
    </source>
</evidence>
<evidence type="ECO:0000256" key="3">
    <source>
        <dbReference type="ARBA" id="ARBA00022630"/>
    </source>
</evidence>
<organism evidence="8 9">
    <name type="scientific">Thermobifida cellulosilytica TB100</name>
    <dbReference type="NCBI Taxonomy" id="665004"/>
    <lineage>
        <taxon>Bacteria</taxon>
        <taxon>Bacillati</taxon>
        <taxon>Actinomycetota</taxon>
        <taxon>Actinomycetes</taxon>
        <taxon>Streptosporangiales</taxon>
        <taxon>Nocardiopsidaceae</taxon>
        <taxon>Thermobifida</taxon>
    </lineage>
</organism>
<keyword evidence="4" id="KW-0274">FAD</keyword>
<dbReference type="InterPro" id="IPR013786">
    <property type="entry name" value="AcylCoA_DH/ox_N"/>
</dbReference>
<dbReference type="Gene3D" id="1.20.140.10">
    <property type="entry name" value="Butyryl-CoA Dehydrogenase, subunit A, domain 3"/>
    <property type="match status" value="1"/>
</dbReference>
<reference evidence="9" key="1">
    <citation type="journal article" date="2017" name="Acta Aliment.">
        <title>Plant polysaccharide degrading enzyme system of Thermpbifida cellulosilytica TB100 revealed by de novo genome project data.</title>
        <authorList>
            <person name="Toth A."/>
            <person name="Baka E."/>
            <person name="Luzics S."/>
            <person name="Bata-Vidacs I."/>
            <person name="Nagy I."/>
            <person name="Balint B."/>
            <person name="Herceg R."/>
            <person name="Olasz F."/>
            <person name="Wilk T."/>
            <person name="Nagy T."/>
            <person name="Kriszt B."/>
            <person name="Nagy I."/>
            <person name="Kukolya J."/>
        </authorList>
    </citation>
    <scope>NUCLEOTIDE SEQUENCE [LARGE SCALE GENOMIC DNA]</scope>
    <source>
        <strain evidence="9">TB100</strain>
    </source>
</reference>
<keyword evidence="9" id="KW-1185">Reference proteome</keyword>
<accession>A0A147KEV3</accession>
<dbReference type="InterPro" id="IPR009100">
    <property type="entry name" value="AcylCoA_DH/oxidase_NM_dom_sf"/>
</dbReference>
<proteinExistence type="inferred from homology"/>
<dbReference type="InterPro" id="IPR036250">
    <property type="entry name" value="AcylCo_DH-like_C"/>
</dbReference>
<dbReference type="InterPro" id="IPR009075">
    <property type="entry name" value="AcylCo_DH/oxidase_C"/>
</dbReference>
<dbReference type="Gene3D" id="1.10.540.10">
    <property type="entry name" value="Acyl-CoA dehydrogenase/oxidase, N-terminal domain"/>
    <property type="match status" value="1"/>
</dbReference>
<dbReference type="AlphaFoldDB" id="A0A147KEV3"/>
<dbReference type="EMBL" id="LGEM01000107">
    <property type="protein sequence ID" value="KUP95822.1"/>
    <property type="molecule type" value="Genomic_DNA"/>
</dbReference>
<dbReference type="STRING" id="665004.AC529_15395"/>
<dbReference type="Pfam" id="PF00441">
    <property type="entry name" value="Acyl-CoA_dh_1"/>
    <property type="match status" value="1"/>
</dbReference>
<dbReference type="SUPFAM" id="SSF47203">
    <property type="entry name" value="Acyl-CoA dehydrogenase C-terminal domain-like"/>
    <property type="match status" value="1"/>
</dbReference>